<evidence type="ECO:0000256" key="4">
    <source>
        <dbReference type="SAM" id="MobiDB-lite"/>
    </source>
</evidence>
<feature type="domain" description="FMN-binding" evidence="6">
    <location>
        <begin position="92"/>
        <end position="182"/>
    </location>
</feature>
<dbReference type="Pfam" id="PF12801">
    <property type="entry name" value="Fer4_5"/>
    <property type="match status" value="2"/>
</dbReference>
<comment type="subcellular location">
    <subcellularLocation>
        <location evidence="1">Cell membrane</location>
    </subcellularLocation>
</comment>
<sequence length="749" mass="83557">MQNRVSPPPHMAALFQQILLSLCIYLLTATAGMAAQPGQLSKYLETIPAAELIDGADGYGAQPEGIPVTPILKGQKITGYAFLNTDFVSAIGYSGKPIEVLIAMTPEGRIAAGRLMHHAEPIVLSGIPEQKIIDFIAGYKDTDILQVAREKGGEPPPVDIVSGATVTVMVIDDSIKRAAVRAAAALGLGGLTATSKAVTAKKTLIADDGDIQDWETLVGNGSVRRLRLSLKDVNDAFVAQGNAKAIERPETGDDDEAFIDLYVASLAVPTIAKSLLGEREYQNLQKKLKPEQDAFLVMGTGRYSFRGSGYVRGGIFDRIQIVQGEEAFRFKDRGYKNLGRVEAEGAPDFKEVALFRTPKGAVFNPAEPWELQLLVQRAIGALEKVFVAFELTYQLPDAYVHVETPAVAPPPAENPVMRNSEDVAAANALWQRIWKQKLPEIVILVAALVILTILFFIQDHVVRYKKFTDWFRIGFLAFTLFGIGFYAQAQLSVVNVFVFVNALLTDFQWQFFLMEPLIFILWCSVAVSLIFWGRGAFCGWLCPFGALQELTNKIARFVGVKQFTVPWWLHERLWPIKYIIFLGLLGLSVYSLHLAETFSEIEPFRTSIVLRFMRGWPYLLFVFSLLFAGLFIERFFCRYLCPLGAALAIPGKLAMFNWLKRYRNCGDPCQTCAKECMVQAIDPLGNINPNECLYCLHCQQNYYDEHVCPVVIHALARARKMDPNAKTTVADQDPAYRRGRRLNQPREYE</sequence>
<evidence type="ECO:0000256" key="5">
    <source>
        <dbReference type="SAM" id="Phobius"/>
    </source>
</evidence>
<evidence type="ECO:0000313" key="8">
    <source>
        <dbReference type="Proteomes" id="UP000445696"/>
    </source>
</evidence>
<proteinExistence type="predicted"/>
<dbReference type="InterPro" id="IPR011399">
    <property type="entry name" value="NosR"/>
</dbReference>
<evidence type="ECO:0000256" key="2">
    <source>
        <dbReference type="ARBA" id="ARBA00022475"/>
    </source>
</evidence>
<evidence type="ECO:0000259" key="6">
    <source>
        <dbReference type="SMART" id="SM00900"/>
    </source>
</evidence>
<comment type="caution">
    <text evidence="7">The sequence shown here is derived from an EMBL/GenBank/DDBJ whole genome shotgun (WGS) entry which is preliminary data.</text>
</comment>
<dbReference type="Pfam" id="PF04205">
    <property type="entry name" value="FMN_bind"/>
    <property type="match status" value="1"/>
</dbReference>
<dbReference type="Proteomes" id="UP000445696">
    <property type="component" value="Unassembled WGS sequence"/>
</dbReference>
<evidence type="ECO:0000313" key="7">
    <source>
        <dbReference type="EMBL" id="MZR23447.1"/>
    </source>
</evidence>
<dbReference type="PIRSF" id="PIRSF036354">
    <property type="entry name" value="NosR"/>
    <property type="match status" value="1"/>
</dbReference>
<feature type="transmembrane region" description="Helical" evidence="5">
    <location>
        <begin position="615"/>
        <end position="632"/>
    </location>
</feature>
<accession>A0A845MJI9</accession>
<keyword evidence="5" id="KW-0812">Transmembrane</keyword>
<feature type="transmembrane region" description="Helical" evidence="5">
    <location>
        <begin position="470"/>
        <end position="489"/>
    </location>
</feature>
<keyword evidence="3 5" id="KW-0472">Membrane</keyword>
<dbReference type="GO" id="GO:0005886">
    <property type="term" value="C:plasma membrane"/>
    <property type="evidence" value="ECO:0007669"/>
    <property type="project" value="UniProtKB-SubCell"/>
</dbReference>
<keyword evidence="5" id="KW-1133">Transmembrane helix</keyword>
<keyword evidence="8" id="KW-1185">Reference proteome</keyword>
<dbReference type="PANTHER" id="PTHR30224:SF4">
    <property type="entry name" value="ELECTRON TRANSPORT PROTEIN YCCM-RELATED"/>
    <property type="match status" value="1"/>
</dbReference>
<dbReference type="AlphaFoldDB" id="A0A845MJI9"/>
<dbReference type="InterPro" id="IPR052378">
    <property type="entry name" value="NosR_regulator"/>
</dbReference>
<dbReference type="GO" id="GO:0045893">
    <property type="term" value="P:positive regulation of DNA-templated transcription"/>
    <property type="evidence" value="ECO:0007669"/>
    <property type="project" value="InterPro"/>
</dbReference>
<dbReference type="SMART" id="SM00900">
    <property type="entry name" value="FMN_bind"/>
    <property type="match status" value="1"/>
</dbReference>
<protein>
    <submittedName>
        <fullName evidence="7">4Fe-4S binding protein</fullName>
    </submittedName>
</protein>
<dbReference type="InterPro" id="IPR017896">
    <property type="entry name" value="4Fe4S_Fe-S-bd"/>
</dbReference>
<feature type="transmembrane region" description="Helical" evidence="5">
    <location>
        <begin position="578"/>
        <end position="595"/>
    </location>
</feature>
<dbReference type="GO" id="GO:0003677">
    <property type="term" value="F:DNA binding"/>
    <property type="evidence" value="ECO:0007669"/>
    <property type="project" value="InterPro"/>
</dbReference>
<dbReference type="SUPFAM" id="SSF54862">
    <property type="entry name" value="4Fe-4S ferredoxins"/>
    <property type="match status" value="1"/>
</dbReference>
<feature type="transmembrane region" description="Helical" evidence="5">
    <location>
        <begin position="509"/>
        <end position="532"/>
    </location>
</feature>
<feature type="transmembrane region" description="Helical" evidence="5">
    <location>
        <begin position="441"/>
        <end position="458"/>
    </location>
</feature>
<dbReference type="PANTHER" id="PTHR30224">
    <property type="entry name" value="ELECTRON TRANSPORT PROTEIN"/>
    <property type="match status" value="1"/>
</dbReference>
<feature type="region of interest" description="Disordered" evidence="4">
    <location>
        <begin position="725"/>
        <end position="749"/>
    </location>
</feature>
<organism evidence="7 8">
    <name type="scientific">Sneathiella chungangensis</name>
    <dbReference type="NCBI Taxonomy" id="1418234"/>
    <lineage>
        <taxon>Bacteria</taxon>
        <taxon>Pseudomonadati</taxon>
        <taxon>Pseudomonadota</taxon>
        <taxon>Alphaproteobacteria</taxon>
        <taxon>Sneathiellales</taxon>
        <taxon>Sneathiellaceae</taxon>
        <taxon>Sneathiella</taxon>
    </lineage>
</organism>
<dbReference type="InterPro" id="IPR007329">
    <property type="entry name" value="FMN-bd"/>
</dbReference>
<gene>
    <name evidence="7" type="ORF">GQF03_14000</name>
</gene>
<evidence type="ECO:0000256" key="1">
    <source>
        <dbReference type="ARBA" id="ARBA00004236"/>
    </source>
</evidence>
<dbReference type="GO" id="GO:0010181">
    <property type="term" value="F:FMN binding"/>
    <property type="evidence" value="ECO:0007669"/>
    <property type="project" value="InterPro"/>
</dbReference>
<reference evidence="7 8" key="1">
    <citation type="journal article" date="2014" name="Int. J. Syst. Evol. Microbiol.">
        <title>Sneathiella chungangensis sp. nov., isolated from a marine sand, and emended description of the genus Sneathiella.</title>
        <authorList>
            <person name="Siamphan C."/>
            <person name="Kim H."/>
            <person name="Lee J.S."/>
            <person name="Kim W."/>
        </authorList>
    </citation>
    <scope>NUCLEOTIDE SEQUENCE [LARGE SCALE GENOMIC DNA]</scope>
    <source>
        <strain evidence="7 8">KCTC 32476</strain>
    </source>
</reference>
<evidence type="ECO:0000256" key="3">
    <source>
        <dbReference type="ARBA" id="ARBA00023136"/>
    </source>
</evidence>
<keyword evidence="2" id="KW-1003">Cell membrane</keyword>
<name>A0A845MJI9_9PROT</name>
<dbReference type="EMBL" id="WTVA01000015">
    <property type="protein sequence ID" value="MZR23447.1"/>
    <property type="molecule type" value="Genomic_DNA"/>
</dbReference>